<dbReference type="PROSITE" id="PS50112">
    <property type="entry name" value="PAS"/>
    <property type="match status" value="1"/>
</dbReference>
<feature type="domain" description="GGDEF" evidence="6">
    <location>
        <begin position="404"/>
        <end position="537"/>
    </location>
</feature>
<evidence type="ECO:0000259" key="6">
    <source>
        <dbReference type="PROSITE" id="PS50887"/>
    </source>
</evidence>
<dbReference type="FunFam" id="3.30.70.270:FF:000001">
    <property type="entry name" value="Diguanylate cyclase domain protein"/>
    <property type="match status" value="1"/>
</dbReference>
<dbReference type="Gene3D" id="3.30.450.20">
    <property type="entry name" value="PAS domain"/>
    <property type="match status" value="1"/>
</dbReference>
<feature type="domain" description="EAL" evidence="5">
    <location>
        <begin position="548"/>
        <end position="802"/>
    </location>
</feature>
<dbReference type="Pfam" id="PF00563">
    <property type="entry name" value="EAL"/>
    <property type="match status" value="1"/>
</dbReference>
<dbReference type="InterPro" id="IPR001633">
    <property type="entry name" value="EAL_dom"/>
</dbReference>
<dbReference type="InterPro" id="IPR052155">
    <property type="entry name" value="Biofilm_reg_signaling"/>
</dbReference>
<dbReference type="OrthoDB" id="9816034at2"/>
<dbReference type="NCBIfam" id="TIGR00229">
    <property type="entry name" value="sensory_box"/>
    <property type="match status" value="1"/>
</dbReference>
<dbReference type="SUPFAM" id="SSF55785">
    <property type="entry name" value="PYP-like sensor domain (PAS domain)"/>
    <property type="match status" value="1"/>
</dbReference>
<dbReference type="SMART" id="SM00086">
    <property type="entry name" value="PAC"/>
    <property type="match status" value="1"/>
</dbReference>
<dbReference type="PROSITE" id="PS50113">
    <property type="entry name" value="PAC"/>
    <property type="match status" value="1"/>
</dbReference>
<dbReference type="RefSeq" id="WP_092011011.1">
    <property type="nucleotide sequence ID" value="NZ_FOYW01000001.1"/>
</dbReference>
<protein>
    <submittedName>
        <fullName evidence="7">PAS domain S-box-containing protein/diguanylate cyclase (GGDEF) domain-containing protein</fullName>
    </submittedName>
</protein>
<proteinExistence type="predicted"/>
<dbReference type="SMART" id="SM00091">
    <property type="entry name" value="PAS"/>
    <property type="match status" value="1"/>
</dbReference>
<dbReference type="InterPro" id="IPR035965">
    <property type="entry name" value="PAS-like_dom_sf"/>
</dbReference>
<dbReference type="GO" id="GO:0003824">
    <property type="term" value="F:catalytic activity"/>
    <property type="evidence" value="ECO:0007669"/>
    <property type="project" value="UniProtKB-ARBA"/>
</dbReference>
<evidence type="ECO:0000259" key="3">
    <source>
        <dbReference type="PROSITE" id="PS50112"/>
    </source>
</evidence>
<accession>A0A1I6I3C6</accession>
<dbReference type="PROSITE" id="PS50883">
    <property type="entry name" value="EAL"/>
    <property type="match status" value="1"/>
</dbReference>
<dbReference type="SMART" id="SM00267">
    <property type="entry name" value="GGDEF"/>
    <property type="match status" value="1"/>
</dbReference>
<dbReference type="Pfam" id="PF00990">
    <property type="entry name" value="GGDEF"/>
    <property type="match status" value="1"/>
</dbReference>
<dbReference type="EMBL" id="FOYW01000001">
    <property type="protein sequence ID" value="SFR61191.1"/>
    <property type="molecule type" value="Genomic_DNA"/>
</dbReference>
<dbReference type="PROSITE" id="PS50887">
    <property type="entry name" value="GGDEF"/>
    <property type="match status" value="1"/>
</dbReference>
<comment type="cofactor">
    <cofactor evidence="1">
        <name>Mg(2+)</name>
        <dbReference type="ChEBI" id="CHEBI:18420"/>
    </cofactor>
</comment>
<name>A0A1I6I3C6_9GAMM</name>
<keyword evidence="2" id="KW-0472">Membrane</keyword>
<dbReference type="Gene3D" id="3.30.70.270">
    <property type="match status" value="1"/>
</dbReference>
<sequence length="813" mass="91186">MSHRKEESVTSSQSDPRRSRKTAVRVYLFVALIALAGFGLSVLALEIQSAVRAFVAGESDWSKSQKEVVYWLDRAADTGDPLWLEQARAALEVPLADLRARQAMERQPQDTDAALRQFIAAGNHPADAARMVWMFRYFQSAPHIRDAIANWRKADPYILRLQTIIGEMEAQLDSPDLADSRRQIKSLREEVSRIAQELRPLQDGFTDELGKGSRLLESWLQVIAATAFGALAVAISLLFRWATRRIAGSERQFRDTFEQAAMGMAQMRPDGRLVAANRALGELLGYSRDELAGRYLAEFLHPDQASDSLESLFLAGETPQTQEFKLRTRDDTPVWCRFSLSRVEDTWHGRPHMILGVQDITEARDLMHNLHYQARHDALTGTINRYEFEKHLAAAIHQAHTKGMRHALCFIDLDQFKVVNDTAGHLAGDEVLQEVTRLLRRELRQSDILARLGGDEFGVILLDCNETAAVEVAQKLREAIEGYVFSSDDRQLRMGASIGCVCIDETMRDPTDLLRAADTACYMAKDYGRNRVVLYSPDDHALQSRRSEMEALAQIRAALTSNRFTLYAQRIKSLAGGEKLHCEILVRMLDLNGNTIPPGRFLPAAERYHIAPDIDRWVVGATLKALAEHPQRLEQLGSCHINLSGQSIGREDFLAFLELALDHSPVDPGKLCFEITETAAISNLADARHFFERLRQRGCTFALDDFGSGLSSFEYLTSLPVDFVKIDGVFVRDLLDNEVHRSIVKSIGEIDSLMGRSTVAECVETDAIRDCVAELGIHWVQGYGIHRPCPLDDLLFGLDQVPEQSAIPRPDSI</sequence>
<organism evidence="7 8">
    <name type="scientific">Marinobacter daqiaonensis</name>
    <dbReference type="NCBI Taxonomy" id="650891"/>
    <lineage>
        <taxon>Bacteria</taxon>
        <taxon>Pseudomonadati</taxon>
        <taxon>Pseudomonadota</taxon>
        <taxon>Gammaproteobacteria</taxon>
        <taxon>Pseudomonadales</taxon>
        <taxon>Marinobacteraceae</taxon>
        <taxon>Marinobacter</taxon>
    </lineage>
</organism>
<dbReference type="PANTHER" id="PTHR44757">
    <property type="entry name" value="DIGUANYLATE CYCLASE DGCP"/>
    <property type="match status" value="1"/>
</dbReference>
<dbReference type="SUPFAM" id="SSF55073">
    <property type="entry name" value="Nucleotide cyclase"/>
    <property type="match status" value="1"/>
</dbReference>
<dbReference type="InterPro" id="IPR000014">
    <property type="entry name" value="PAS"/>
</dbReference>
<gene>
    <name evidence="7" type="ORF">SAMN05216203_1776</name>
</gene>
<dbReference type="Pfam" id="PF13426">
    <property type="entry name" value="PAS_9"/>
    <property type="match status" value="1"/>
</dbReference>
<dbReference type="InterPro" id="IPR035919">
    <property type="entry name" value="EAL_sf"/>
</dbReference>
<dbReference type="Gene3D" id="3.20.20.450">
    <property type="entry name" value="EAL domain"/>
    <property type="match status" value="1"/>
</dbReference>
<evidence type="ECO:0000256" key="2">
    <source>
        <dbReference type="SAM" id="Phobius"/>
    </source>
</evidence>
<dbReference type="CDD" id="cd01948">
    <property type="entry name" value="EAL"/>
    <property type="match status" value="1"/>
</dbReference>
<dbReference type="InterPro" id="IPR029787">
    <property type="entry name" value="Nucleotide_cyclase"/>
</dbReference>
<dbReference type="InterPro" id="IPR043128">
    <property type="entry name" value="Rev_trsase/Diguanyl_cyclase"/>
</dbReference>
<keyword evidence="8" id="KW-1185">Reference proteome</keyword>
<dbReference type="CDD" id="cd01949">
    <property type="entry name" value="GGDEF"/>
    <property type="match status" value="1"/>
</dbReference>
<feature type="transmembrane region" description="Helical" evidence="2">
    <location>
        <begin position="26"/>
        <end position="45"/>
    </location>
</feature>
<dbReference type="STRING" id="650891.SAMN05216203_1776"/>
<keyword evidence="2" id="KW-0812">Transmembrane</keyword>
<dbReference type="InterPro" id="IPR000700">
    <property type="entry name" value="PAS-assoc_C"/>
</dbReference>
<dbReference type="AlphaFoldDB" id="A0A1I6I3C6"/>
<feature type="domain" description="PAS" evidence="3">
    <location>
        <begin position="249"/>
        <end position="303"/>
    </location>
</feature>
<dbReference type="SUPFAM" id="SSF141868">
    <property type="entry name" value="EAL domain-like"/>
    <property type="match status" value="1"/>
</dbReference>
<evidence type="ECO:0000256" key="1">
    <source>
        <dbReference type="ARBA" id="ARBA00001946"/>
    </source>
</evidence>
<dbReference type="InterPro" id="IPR000160">
    <property type="entry name" value="GGDEF_dom"/>
</dbReference>
<evidence type="ECO:0000259" key="4">
    <source>
        <dbReference type="PROSITE" id="PS50113"/>
    </source>
</evidence>
<dbReference type="SMART" id="SM00052">
    <property type="entry name" value="EAL"/>
    <property type="match status" value="1"/>
</dbReference>
<feature type="domain" description="PAC" evidence="4">
    <location>
        <begin position="320"/>
        <end position="372"/>
    </location>
</feature>
<evidence type="ECO:0000313" key="8">
    <source>
        <dbReference type="Proteomes" id="UP000198644"/>
    </source>
</evidence>
<dbReference type="CDD" id="cd00130">
    <property type="entry name" value="PAS"/>
    <property type="match status" value="1"/>
</dbReference>
<reference evidence="7 8" key="1">
    <citation type="submission" date="2016-10" db="EMBL/GenBank/DDBJ databases">
        <authorList>
            <person name="de Groot N.N."/>
        </authorList>
    </citation>
    <scope>NUCLEOTIDE SEQUENCE [LARGE SCALE GENOMIC DNA]</scope>
    <source>
        <strain evidence="7 8">CGMCC 1.9167</strain>
    </source>
</reference>
<dbReference type="PANTHER" id="PTHR44757:SF4">
    <property type="entry name" value="DIGUANYLATE CYCLASE DGCE-RELATED"/>
    <property type="match status" value="1"/>
</dbReference>
<evidence type="ECO:0000313" key="7">
    <source>
        <dbReference type="EMBL" id="SFR61191.1"/>
    </source>
</evidence>
<evidence type="ECO:0000259" key="5">
    <source>
        <dbReference type="PROSITE" id="PS50883"/>
    </source>
</evidence>
<keyword evidence="2" id="KW-1133">Transmembrane helix</keyword>
<dbReference type="NCBIfam" id="TIGR00254">
    <property type="entry name" value="GGDEF"/>
    <property type="match status" value="1"/>
</dbReference>
<dbReference type="InterPro" id="IPR001610">
    <property type="entry name" value="PAC"/>
</dbReference>
<dbReference type="Proteomes" id="UP000198644">
    <property type="component" value="Unassembled WGS sequence"/>
</dbReference>